<sequence length="98" mass="10569">MTYASQFVAIIILTIARTAAFIPGASPPLVITAIFRFLEKATPVESGSCIFSFLLSKKKQFSETDEKSADFSVKVIKFPKGSLVVTSNGDISLGNNSY</sequence>
<evidence type="ECO:0000313" key="3">
    <source>
        <dbReference type="Proteomes" id="UP000010422"/>
    </source>
</evidence>
<reference evidence="2 3" key="1">
    <citation type="journal article" date="2012" name="MBio">
        <title>De novo assembly of the Pneumocystis jirovecii genome from a single bronchoalveolar lavage fluid specimen from a patient.</title>
        <authorList>
            <person name="Cisse O.H."/>
            <person name="Pagni M."/>
            <person name="Hauser P.M."/>
        </authorList>
    </citation>
    <scope>NUCLEOTIDE SEQUENCE [LARGE SCALE GENOMIC DNA]</scope>
    <source>
        <strain evidence="2 3">SE8</strain>
    </source>
</reference>
<evidence type="ECO:0000256" key="1">
    <source>
        <dbReference type="SAM" id="SignalP"/>
    </source>
</evidence>
<feature type="signal peptide" evidence="1">
    <location>
        <begin position="1"/>
        <end position="20"/>
    </location>
</feature>
<dbReference type="AlphaFoldDB" id="L0PFZ4"/>
<organism evidence="3">
    <name type="scientific">Pneumocystis jirovecii</name>
    <name type="common">Human pneumocystis pneumonia agent</name>
    <dbReference type="NCBI Taxonomy" id="42068"/>
    <lineage>
        <taxon>Eukaryota</taxon>
        <taxon>Fungi</taxon>
        <taxon>Dikarya</taxon>
        <taxon>Ascomycota</taxon>
        <taxon>Taphrinomycotina</taxon>
        <taxon>Pneumocystomycetes</taxon>
        <taxon>Pneumocystaceae</taxon>
        <taxon>Pneumocystis</taxon>
    </lineage>
</organism>
<dbReference type="InParanoid" id="L0PFZ4"/>
<dbReference type="VEuPathDB" id="FungiDB:PNEJI1_000821"/>
<name>L0PFZ4_PNEJI</name>
<proteinExistence type="predicted"/>
<gene>
    <name evidence="2" type="ORF">PNEJI1_000821</name>
</gene>
<dbReference type="EMBL" id="CAKM01000256">
    <property type="protein sequence ID" value="CCJ30560.1"/>
    <property type="molecule type" value="Genomic_DNA"/>
</dbReference>
<evidence type="ECO:0000313" key="2">
    <source>
        <dbReference type="EMBL" id="CCJ30560.1"/>
    </source>
</evidence>
<accession>L0PFZ4</accession>
<protein>
    <submittedName>
        <fullName evidence="2">Uncharacterized protein</fullName>
    </submittedName>
</protein>
<dbReference type="Proteomes" id="UP000010422">
    <property type="component" value="Unassembled WGS sequence"/>
</dbReference>
<feature type="chain" id="PRO_5003947016" evidence="1">
    <location>
        <begin position="21"/>
        <end position="98"/>
    </location>
</feature>
<comment type="caution">
    <text evidence="2">The sequence shown here is derived from an EMBL/GenBank/DDBJ whole genome shotgun (WGS) entry which is preliminary data.</text>
</comment>
<keyword evidence="1" id="KW-0732">Signal</keyword>